<protein>
    <submittedName>
        <fullName evidence="6">Thioredoxin TrxC</fullName>
    </submittedName>
</protein>
<evidence type="ECO:0000256" key="1">
    <source>
        <dbReference type="ARBA" id="ARBA00022448"/>
    </source>
</evidence>
<keyword evidence="4" id="KW-0676">Redox-active center</keyword>
<reference evidence="6 7" key="2">
    <citation type="submission" date="2018-07" db="EMBL/GenBank/DDBJ databases">
        <title>Diversity of Mesorhizobium strains in Brazil.</title>
        <authorList>
            <person name="Helene L.C.F."/>
            <person name="Dall'Agnol R."/>
            <person name="Delamuta J.R.M."/>
            <person name="Hungria M."/>
        </authorList>
    </citation>
    <scope>NUCLEOTIDE SEQUENCE [LARGE SCALE GENOMIC DNA]</scope>
    <source>
        <strain evidence="6 7">AC99b</strain>
    </source>
</reference>
<dbReference type="GO" id="GO:0045454">
    <property type="term" value="P:cell redox homeostasis"/>
    <property type="evidence" value="ECO:0007669"/>
    <property type="project" value="TreeGrafter"/>
</dbReference>
<keyword evidence="1" id="KW-0813">Transport</keyword>
<feature type="domain" description="Thioredoxin" evidence="5">
    <location>
        <begin position="30"/>
        <end position="145"/>
    </location>
</feature>
<dbReference type="InterPro" id="IPR017937">
    <property type="entry name" value="Thioredoxin_CS"/>
</dbReference>
<dbReference type="GO" id="GO:0015035">
    <property type="term" value="F:protein-disulfide reductase activity"/>
    <property type="evidence" value="ECO:0007669"/>
    <property type="project" value="TreeGrafter"/>
</dbReference>
<evidence type="ECO:0000313" key="7">
    <source>
        <dbReference type="Proteomes" id="UP000251558"/>
    </source>
</evidence>
<dbReference type="Pfam" id="PF00085">
    <property type="entry name" value="Thioredoxin"/>
    <property type="match status" value="1"/>
</dbReference>
<keyword evidence="2" id="KW-0249">Electron transport</keyword>
<keyword evidence="7" id="KW-1185">Reference proteome</keyword>
<organism evidence="6 7">
    <name type="scientific">Mesorhizobium hawassense</name>
    <dbReference type="NCBI Taxonomy" id="1209954"/>
    <lineage>
        <taxon>Bacteria</taxon>
        <taxon>Pseudomonadati</taxon>
        <taxon>Pseudomonadota</taxon>
        <taxon>Alphaproteobacteria</taxon>
        <taxon>Hyphomicrobiales</taxon>
        <taxon>Phyllobacteriaceae</taxon>
        <taxon>Mesorhizobium</taxon>
    </lineage>
</organism>
<dbReference type="CDD" id="cd02947">
    <property type="entry name" value="TRX_family"/>
    <property type="match status" value="1"/>
</dbReference>
<evidence type="ECO:0000259" key="5">
    <source>
        <dbReference type="PROSITE" id="PS51352"/>
    </source>
</evidence>
<dbReference type="InterPro" id="IPR013766">
    <property type="entry name" value="Thioredoxin_domain"/>
</dbReference>
<dbReference type="Proteomes" id="UP000251558">
    <property type="component" value="Unassembled WGS sequence"/>
</dbReference>
<dbReference type="GO" id="GO:0005829">
    <property type="term" value="C:cytosol"/>
    <property type="evidence" value="ECO:0007669"/>
    <property type="project" value="TreeGrafter"/>
</dbReference>
<dbReference type="PROSITE" id="PS51352">
    <property type="entry name" value="THIOREDOXIN_2"/>
    <property type="match status" value="1"/>
</dbReference>
<dbReference type="PRINTS" id="PR00421">
    <property type="entry name" value="THIOREDOXIN"/>
</dbReference>
<dbReference type="Gene3D" id="2.30.30.380">
    <property type="entry name" value="Zn-finger domain of Sec23/24"/>
    <property type="match status" value="1"/>
</dbReference>
<dbReference type="OrthoDB" id="9790390at2"/>
<sequence length="149" mass="15984">MTRENLVVCTKCGVVNRLPGGRNGTDAKCGKCGALLFSGLPQDVDTANFDRQIGRGSLPVLVDVWAPWCGPCRTMAPAYEAAAKALEPHMRLIKLNSDREQAIAARLGIRGIPTMILFHRQKEIARISGAMSASQIVGWVRGHVSTGTG</sequence>
<evidence type="ECO:0000256" key="3">
    <source>
        <dbReference type="ARBA" id="ARBA00023157"/>
    </source>
</evidence>
<evidence type="ECO:0000313" key="6">
    <source>
        <dbReference type="EMBL" id="RAZ91003.1"/>
    </source>
</evidence>
<dbReference type="AlphaFoldDB" id="A0A330HS48"/>
<dbReference type="Pfam" id="PF21352">
    <property type="entry name" value="Zn_ribbon_Thio2"/>
    <property type="match status" value="1"/>
</dbReference>
<dbReference type="RefSeq" id="WP_112097633.1">
    <property type="nucleotide sequence ID" value="NZ_QMBP01000004.1"/>
</dbReference>
<dbReference type="PROSITE" id="PS00194">
    <property type="entry name" value="THIOREDOXIN_1"/>
    <property type="match status" value="1"/>
</dbReference>
<dbReference type="SUPFAM" id="SSF52833">
    <property type="entry name" value="Thioredoxin-like"/>
    <property type="match status" value="1"/>
</dbReference>
<dbReference type="PANTHER" id="PTHR45663">
    <property type="entry name" value="GEO12009P1"/>
    <property type="match status" value="1"/>
</dbReference>
<accession>A0A330HS48</accession>
<dbReference type="InterPro" id="IPR036249">
    <property type="entry name" value="Thioredoxin-like_sf"/>
</dbReference>
<gene>
    <name evidence="6" type="ORF">DPM33_12045</name>
</gene>
<comment type="caution">
    <text evidence="6">The sequence shown here is derived from an EMBL/GenBank/DDBJ whole genome shotgun (WGS) entry which is preliminary data.</text>
</comment>
<dbReference type="EMBL" id="QMBP01000004">
    <property type="protein sequence ID" value="RAZ91003.1"/>
    <property type="molecule type" value="Genomic_DNA"/>
</dbReference>
<name>A0A330HS48_9HYPH</name>
<reference evidence="7" key="1">
    <citation type="submission" date="2018-06" db="EMBL/GenBank/DDBJ databases">
        <authorList>
            <person name="Helene L.C."/>
            <person name="Dall'Agnol R."/>
            <person name="Delamuta J.R."/>
            <person name="Hungria M."/>
        </authorList>
    </citation>
    <scope>NUCLEOTIDE SEQUENCE [LARGE SCALE GENOMIC DNA]</scope>
    <source>
        <strain evidence="7">AC99b</strain>
    </source>
</reference>
<keyword evidence="3" id="KW-1015">Disulfide bond</keyword>
<dbReference type="NCBIfam" id="NF008229">
    <property type="entry name" value="PRK10996.1"/>
    <property type="match status" value="1"/>
</dbReference>
<dbReference type="PANTHER" id="PTHR45663:SF11">
    <property type="entry name" value="GEO12009P1"/>
    <property type="match status" value="1"/>
</dbReference>
<dbReference type="Gene3D" id="3.40.30.10">
    <property type="entry name" value="Glutaredoxin"/>
    <property type="match status" value="1"/>
</dbReference>
<dbReference type="InterPro" id="IPR049299">
    <property type="entry name" value="Thio2_N"/>
</dbReference>
<proteinExistence type="predicted"/>
<evidence type="ECO:0000256" key="4">
    <source>
        <dbReference type="ARBA" id="ARBA00023284"/>
    </source>
</evidence>
<evidence type="ECO:0000256" key="2">
    <source>
        <dbReference type="ARBA" id="ARBA00022982"/>
    </source>
</evidence>